<evidence type="ECO:0000256" key="3">
    <source>
        <dbReference type="ARBA" id="ARBA00022448"/>
    </source>
</evidence>
<comment type="subcellular location">
    <subcellularLocation>
        <location evidence="1">Cell membrane</location>
        <topology evidence="1">Multi-pass membrane protein</topology>
    </subcellularLocation>
</comment>
<evidence type="ECO:0000256" key="5">
    <source>
        <dbReference type="ARBA" id="ARBA00022692"/>
    </source>
</evidence>
<protein>
    <submittedName>
        <fullName evidence="10">Motility protein A</fullName>
    </submittedName>
</protein>
<proteinExistence type="inferred from homology"/>
<dbReference type="Pfam" id="PF01618">
    <property type="entry name" value="MotA_ExbB"/>
    <property type="match status" value="1"/>
</dbReference>
<dbReference type="PROSITE" id="PS01307">
    <property type="entry name" value="MOTA"/>
    <property type="match status" value="1"/>
</dbReference>
<evidence type="ECO:0000256" key="8">
    <source>
        <dbReference type="SAM" id="Phobius"/>
    </source>
</evidence>
<comment type="similarity">
    <text evidence="2">Belongs to the MotA family.</text>
</comment>
<evidence type="ECO:0000256" key="2">
    <source>
        <dbReference type="ARBA" id="ARBA00008038"/>
    </source>
</evidence>
<keyword evidence="5 8" id="KW-0812">Transmembrane</keyword>
<gene>
    <name evidence="10" type="ORF">HLPR_17020</name>
</gene>
<dbReference type="PANTHER" id="PTHR30433">
    <property type="entry name" value="CHEMOTAXIS PROTEIN MOTA"/>
    <property type="match status" value="1"/>
</dbReference>
<dbReference type="PANTHER" id="PTHR30433:SF2">
    <property type="entry name" value="MOTILITY PROTEIN A"/>
    <property type="match status" value="1"/>
</dbReference>
<evidence type="ECO:0000256" key="7">
    <source>
        <dbReference type="ARBA" id="ARBA00023136"/>
    </source>
</evidence>
<sequence length="262" mass="28116">MDIATIGGLILGFVLIVWGILQGSNIGAFIDVGSVIIVIGGAFAALFVSYPLPQVLTFGSVGSKSFQNAPFEVGKIIEKVIELANVARREGLLALEEAVSEIKDDFLQKGVMLIVDGTDPELVKNILETEVANIEDRHGTNKGMFENMGSLFPAFGMVGTLIGLVAMLQNLSDPSAIGPAMAVALLTTFYGSLFANLIFNPIATKLDYKSKNEMLVKQVMIEGLLSIQAGENPRIIEEKLKAFLPPKMRKSIGTQEAEENNG</sequence>
<evidence type="ECO:0000256" key="6">
    <source>
        <dbReference type="ARBA" id="ARBA00022989"/>
    </source>
</evidence>
<evidence type="ECO:0000259" key="9">
    <source>
        <dbReference type="Pfam" id="PF01618"/>
    </source>
</evidence>
<dbReference type="GO" id="GO:0006935">
    <property type="term" value="P:chemotaxis"/>
    <property type="evidence" value="ECO:0007669"/>
    <property type="project" value="InterPro"/>
</dbReference>
<dbReference type="GO" id="GO:0005886">
    <property type="term" value="C:plasma membrane"/>
    <property type="evidence" value="ECO:0007669"/>
    <property type="project" value="UniProtKB-SubCell"/>
</dbReference>
<dbReference type="InterPro" id="IPR002898">
    <property type="entry name" value="MotA_ExbB_proton_chnl"/>
</dbReference>
<keyword evidence="11" id="KW-1185">Reference proteome</keyword>
<dbReference type="GO" id="GO:0071978">
    <property type="term" value="P:bacterial-type flagellum-dependent swarming motility"/>
    <property type="evidence" value="ECO:0007669"/>
    <property type="project" value="InterPro"/>
</dbReference>
<dbReference type="RefSeq" id="WP_338535009.1">
    <property type="nucleotide sequence ID" value="NZ_AP028654.1"/>
</dbReference>
<evidence type="ECO:0000256" key="4">
    <source>
        <dbReference type="ARBA" id="ARBA00022475"/>
    </source>
</evidence>
<keyword evidence="6 8" id="KW-1133">Transmembrane helix</keyword>
<dbReference type="EMBL" id="AP028654">
    <property type="protein sequence ID" value="BEP29371.1"/>
    <property type="molecule type" value="Genomic_DNA"/>
</dbReference>
<dbReference type="InterPro" id="IPR000540">
    <property type="entry name" value="Flag_MotA_CS"/>
</dbReference>
<keyword evidence="3" id="KW-0813">Transport</keyword>
<name>A0AAU9E406_9FIRM</name>
<feature type="domain" description="MotA/TolQ/ExbB proton channel" evidence="9">
    <location>
        <begin position="100"/>
        <end position="215"/>
    </location>
</feature>
<evidence type="ECO:0000313" key="10">
    <source>
        <dbReference type="EMBL" id="BEP29371.1"/>
    </source>
</evidence>
<keyword evidence="4" id="KW-1003">Cell membrane</keyword>
<keyword evidence="7 8" id="KW-0472">Membrane</keyword>
<dbReference type="KEGG" id="hprf:HLPR_17020"/>
<reference evidence="10 11" key="1">
    <citation type="submission" date="2023-08" db="EMBL/GenBank/DDBJ databases">
        <title>Helicovermis profunda gen. nov., sp. nov., a novel mesophilic, fermentative bacterium within the Bacillota from a deep-sea hydrothermal vent chimney.</title>
        <authorList>
            <person name="Miyazaki U."/>
            <person name="Mizutani D."/>
            <person name="Hashimoto Y."/>
            <person name="Tame A."/>
            <person name="Sawayama S."/>
            <person name="Miyazaki J."/>
            <person name="Takai K."/>
            <person name="Nakagawa S."/>
        </authorList>
    </citation>
    <scope>NUCLEOTIDE SEQUENCE [LARGE SCALE GENOMIC DNA]</scope>
    <source>
        <strain evidence="10 11">S502</strain>
    </source>
</reference>
<feature type="transmembrane region" description="Helical" evidence="8">
    <location>
        <begin position="151"/>
        <end position="171"/>
    </location>
</feature>
<organism evidence="10 11">
    <name type="scientific">Helicovermis profundi</name>
    <dbReference type="NCBI Taxonomy" id="3065157"/>
    <lineage>
        <taxon>Bacteria</taxon>
        <taxon>Bacillati</taxon>
        <taxon>Bacillota</taxon>
        <taxon>Clostridia</taxon>
        <taxon>Helicovermis</taxon>
    </lineage>
</organism>
<feature type="transmembrane region" description="Helical" evidence="8">
    <location>
        <begin position="177"/>
        <end position="199"/>
    </location>
</feature>
<dbReference type="AlphaFoldDB" id="A0AAU9E406"/>
<feature type="transmembrane region" description="Helical" evidence="8">
    <location>
        <begin position="29"/>
        <end position="50"/>
    </location>
</feature>
<dbReference type="Proteomes" id="UP001321786">
    <property type="component" value="Chromosome"/>
</dbReference>
<evidence type="ECO:0000313" key="11">
    <source>
        <dbReference type="Proteomes" id="UP001321786"/>
    </source>
</evidence>
<accession>A0AAU9E406</accession>
<evidence type="ECO:0000256" key="1">
    <source>
        <dbReference type="ARBA" id="ARBA00004651"/>
    </source>
</evidence>
<dbReference type="InterPro" id="IPR047055">
    <property type="entry name" value="MotA-like"/>
</dbReference>